<evidence type="ECO:0000259" key="1">
    <source>
        <dbReference type="Pfam" id="PF07995"/>
    </source>
</evidence>
<sequence>MAQTPPNGPEVTNLTWDKFTVETVVDNLKVPWGLTFLPDGSMLVTERSGEMIHVKDGKRTELKGVPAVKAAGQGGLLDVVAHPDFAQNGWIYFSYSSEEGSGDGAHTAISRAKLSGDQLTDLQVLYKGSPNSNAGHHYGSRIVFDGKGHIFFSIGDRGDHPNNPQDIKRDGGKIYRLHEDGRVPADNPFVGTSGAKTAVYSYGHRNPQGMIVHPETGDVWVHEHGPRGGDEINVIKKGANYGWPVISYGINYNGTILTEKTHEPGMEQPLYYWVPSIAPSGFAVVTSNHYPEWKGDLLVGSLSFAYLEKLTLSGNKVVKRERVIDGLGRVRDVVIGPDGYIYAGIEGKGIVKVVPTK</sequence>
<dbReference type="PANTHER" id="PTHR19328:SF75">
    <property type="entry name" value="ALDOSE SUGAR DEHYDROGENASE YLII"/>
    <property type="match status" value="1"/>
</dbReference>
<dbReference type="EMBL" id="AQHR01000085">
    <property type="protein sequence ID" value="EON76583.1"/>
    <property type="molecule type" value="Genomic_DNA"/>
</dbReference>
<dbReference type="PATRIC" id="fig|1288963.3.peg.3025"/>
<dbReference type="InterPro" id="IPR012938">
    <property type="entry name" value="Glc/Sorbosone_DH"/>
</dbReference>
<gene>
    <name evidence="2" type="ORF">ADIS_3033</name>
</gene>
<evidence type="ECO:0000313" key="3">
    <source>
        <dbReference type="Proteomes" id="UP000013909"/>
    </source>
</evidence>
<dbReference type="Proteomes" id="UP000013909">
    <property type="component" value="Unassembled WGS sequence"/>
</dbReference>
<dbReference type="InterPro" id="IPR011042">
    <property type="entry name" value="6-blade_b-propeller_TolB-like"/>
</dbReference>
<dbReference type="SUPFAM" id="SSF50952">
    <property type="entry name" value="Soluble quinoprotein glucose dehydrogenase"/>
    <property type="match status" value="1"/>
</dbReference>
<organism evidence="2 3">
    <name type="scientific">Lunatimonas lonarensis</name>
    <dbReference type="NCBI Taxonomy" id="1232681"/>
    <lineage>
        <taxon>Bacteria</taxon>
        <taxon>Pseudomonadati</taxon>
        <taxon>Bacteroidota</taxon>
        <taxon>Cytophagia</taxon>
        <taxon>Cytophagales</taxon>
        <taxon>Cyclobacteriaceae</taxon>
    </lineage>
</organism>
<dbReference type="STRING" id="1232681.ADIS_3033"/>
<proteinExistence type="predicted"/>
<name>R7ZRB4_9BACT</name>
<dbReference type="Gene3D" id="2.120.10.30">
    <property type="entry name" value="TolB, C-terminal domain"/>
    <property type="match status" value="1"/>
</dbReference>
<reference evidence="2 3" key="1">
    <citation type="submission" date="2013-02" db="EMBL/GenBank/DDBJ databases">
        <title>A novel strain isolated from Lonar lake, Maharashtra, India.</title>
        <authorList>
            <person name="Singh A."/>
        </authorList>
    </citation>
    <scope>NUCLEOTIDE SEQUENCE [LARGE SCALE GENOMIC DNA]</scope>
    <source>
        <strain evidence="2 3">AK24</strain>
    </source>
</reference>
<comment type="caution">
    <text evidence="2">The sequence shown here is derived from an EMBL/GenBank/DDBJ whole genome shotgun (WGS) entry which is preliminary data.</text>
</comment>
<dbReference type="AlphaFoldDB" id="R7ZRB4"/>
<feature type="domain" description="Glucose/Sorbosone dehydrogenase" evidence="1">
    <location>
        <begin position="28"/>
        <end position="347"/>
    </location>
</feature>
<dbReference type="InterPro" id="IPR011041">
    <property type="entry name" value="Quinoprot_gluc/sorb_DH_b-prop"/>
</dbReference>
<dbReference type="PANTHER" id="PTHR19328">
    <property type="entry name" value="HEDGEHOG-INTERACTING PROTEIN"/>
    <property type="match status" value="1"/>
</dbReference>
<protein>
    <submittedName>
        <fullName evidence="2">PQQ-dependent oxidoreductase, gdhB family</fullName>
    </submittedName>
</protein>
<evidence type="ECO:0000313" key="2">
    <source>
        <dbReference type="EMBL" id="EON76583.1"/>
    </source>
</evidence>
<accession>R7ZRB4</accession>
<dbReference type="Pfam" id="PF07995">
    <property type="entry name" value="GSDH"/>
    <property type="match status" value="1"/>
</dbReference>
<keyword evidence="3" id="KW-1185">Reference proteome</keyword>